<sequence length="67" mass="7478">MGGVQESFDESGDYQQQQELRRLAQALSPQRQRAGLRDEFCHLSAASGPHRPEGTGALLAQRPHLHR</sequence>
<dbReference type="AlphaFoldDB" id="A0A653LCN2"/>
<accession>A0A653LCN2</accession>
<gene>
    <name evidence="2" type="ORF">AERO8C_70385</name>
</gene>
<evidence type="ECO:0000256" key="1">
    <source>
        <dbReference type="SAM" id="MobiDB-lite"/>
    </source>
</evidence>
<protein>
    <submittedName>
        <fullName evidence="2">Uncharacterized protein</fullName>
    </submittedName>
</protein>
<feature type="region of interest" description="Disordered" evidence="1">
    <location>
        <begin position="43"/>
        <end position="67"/>
    </location>
</feature>
<evidence type="ECO:0000313" key="3">
    <source>
        <dbReference type="Proteomes" id="UP000439123"/>
    </source>
</evidence>
<proteinExistence type="predicted"/>
<reference evidence="2 3" key="1">
    <citation type="submission" date="2019-10" db="EMBL/GenBank/DDBJ databases">
        <authorList>
            <person name="Karimi E."/>
        </authorList>
    </citation>
    <scope>NUCLEOTIDE SEQUENCE [LARGE SCALE GENOMIC DNA]</scope>
    <source>
        <strain evidence="2">Aeromonas sp. 8C</strain>
    </source>
</reference>
<dbReference type="Proteomes" id="UP000439123">
    <property type="component" value="Unassembled WGS sequence"/>
</dbReference>
<dbReference type="EMBL" id="CABWLC010000020">
    <property type="protein sequence ID" value="VXA88757.1"/>
    <property type="molecule type" value="Genomic_DNA"/>
</dbReference>
<evidence type="ECO:0000313" key="2">
    <source>
        <dbReference type="EMBL" id="VXA88757.1"/>
    </source>
</evidence>
<name>A0A653LCN2_AERVE</name>
<organism evidence="2 3">
    <name type="scientific">Aeromonas veronii</name>
    <dbReference type="NCBI Taxonomy" id="654"/>
    <lineage>
        <taxon>Bacteria</taxon>
        <taxon>Pseudomonadati</taxon>
        <taxon>Pseudomonadota</taxon>
        <taxon>Gammaproteobacteria</taxon>
        <taxon>Aeromonadales</taxon>
        <taxon>Aeromonadaceae</taxon>
        <taxon>Aeromonas</taxon>
    </lineage>
</organism>